<gene>
    <name evidence="1" type="ORF">ACFOHL_15640</name>
</gene>
<organism evidence="1 2">
    <name type="scientific">Agaribacter flavus</name>
    <dbReference type="NCBI Taxonomy" id="1902781"/>
    <lineage>
        <taxon>Bacteria</taxon>
        <taxon>Pseudomonadati</taxon>
        <taxon>Pseudomonadota</taxon>
        <taxon>Gammaproteobacteria</taxon>
        <taxon>Alteromonadales</taxon>
        <taxon>Alteromonadaceae</taxon>
        <taxon>Agaribacter</taxon>
    </lineage>
</organism>
<accession>A0ABV7FXA5</accession>
<keyword evidence="2" id="KW-1185">Reference proteome</keyword>
<sequence length="109" mass="12225">MNKRSKKQWQHIMQMHAQYTGTTKQFCTEQKIPVQTFYSRRHAMGLSMPAQSKKSIVTNSPAAQSGQFVKAQVTPRPSTVVLQTQYAQLSLSTQCDPIWLATLLKGLAA</sequence>
<protein>
    <recommendedName>
        <fullName evidence="3">Transposase</fullName>
    </recommendedName>
</protein>
<dbReference type="RefSeq" id="WP_376921178.1">
    <property type="nucleotide sequence ID" value="NZ_JBHRSW010000045.1"/>
</dbReference>
<dbReference type="EMBL" id="JBHRSW010000045">
    <property type="protein sequence ID" value="MFC3123056.1"/>
    <property type="molecule type" value="Genomic_DNA"/>
</dbReference>
<dbReference type="Proteomes" id="UP001595478">
    <property type="component" value="Unassembled WGS sequence"/>
</dbReference>
<evidence type="ECO:0000313" key="1">
    <source>
        <dbReference type="EMBL" id="MFC3123056.1"/>
    </source>
</evidence>
<reference evidence="2" key="1">
    <citation type="journal article" date="2019" name="Int. J. Syst. Evol. Microbiol.">
        <title>The Global Catalogue of Microorganisms (GCM) 10K type strain sequencing project: providing services to taxonomists for standard genome sequencing and annotation.</title>
        <authorList>
            <consortium name="The Broad Institute Genomics Platform"/>
            <consortium name="The Broad Institute Genome Sequencing Center for Infectious Disease"/>
            <person name="Wu L."/>
            <person name="Ma J."/>
        </authorList>
    </citation>
    <scope>NUCLEOTIDE SEQUENCE [LARGE SCALE GENOMIC DNA]</scope>
    <source>
        <strain evidence="2">KCTC 52473</strain>
    </source>
</reference>
<evidence type="ECO:0008006" key="3">
    <source>
        <dbReference type="Google" id="ProtNLM"/>
    </source>
</evidence>
<comment type="caution">
    <text evidence="1">The sequence shown here is derived from an EMBL/GenBank/DDBJ whole genome shotgun (WGS) entry which is preliminary data.</text>
</comment>
<proteinExistence type="predicted"/>
<evidence type="ECO:0000313" key="2">
    <source>
        <dbReference type="Proteomes" id="UP001595478"/>
    </source>
</evidence>
<name>A0ABV7FXA5_9ALTE</name>